<proteinExistence type="predicted"/>
<dbReference type="InterPro" id="IPR050300">
    <property type="entry name" value="GDXG_lipolytic_enzyme"/>
</dbReference>
<dbReference type="SUPFAM" id="SSF53474">
    <property type="entry name" value="alpha/beta-Hydrolases"/>
    <property type="match status" value="1"/>
</dbReference>
<keyword evidence="4" id="KW-1185">Reference proteome</keyword>
<dbReference type="PANTHER" id="PTHR48081:SF6">
    <property type="entry name" value="PEPTIDASE S9 PROLYL OLIGOPEPTIDASE CATALYTIC DOMAIN-CONTAINING PROTEIN"/>
    <property type="match status" value="1"/>
</dbReference>
<dbReference type="InterPro" id="IPR049492">
    <property type="entry name" value="BD-FAE-like_dom"/>
</dbReference>
<dbReference type="InterPro" id="IPR029058">
    <property type="entry name" value="AB_hydrolase_fold"/>
</dbReference>
<organism evidence="3 4">
    <name type="scientific">Gimesia chilikensis</name>
    <dbReference type="NCBI Taxonomy" id="2605989"/>
    <lineage>
        <taxon>Bacteria</taxon>
        <taxon>Pseudomonadati</taxon>
        <taxon>Planctomycetota</taxon>
        <taxon>Planctomycetia</taxon>
        <taxon>Planctomycetales</taxon>
        <taxon>Planctomycetaceae</taxon>
        <taxon>Gimesia</taxon>
    </lineage>
</organism>
<dbReference type="Proteomes" id="UP000320421">
    <property type="component" value="Chromosome"/>
</dbReference>
<dbReference type="PANTHER" id="PTHR48081">
    <property type="entry name" value="AB HYDROLASE SUPERFAMILY PROTEIN C4A8.06C"/>
    <property type="match status" value="1"/>
</dbReference>
<protein>
    <submittedName>
        <fullName evidence="3">Acetylxylan esterase</fullName>
        <ecNumber evidence="3">3.1.1.72</ecNumber>
    </submittedName>
</protein>
<name>A0A517PJR4_9PLAN</name>
<dbReference type="EC" id="3.1.1.72" evidence="3"/>
<dbReference type="Gene3D" id="3.40.50.1820">
    <property type="entry name" value="alpha/beta hydrolase"/>
    <property type="match status" value="1"/>
</dbReference>
<sequence>MQITRSLLLIQTVICLIGLDLQAEPAPPLRKPDLVVPLWQDEPPQFQSGAPAEIFDPRGKFTNVTRPEIAVFSPDPDRNTGMAIIVCAGGGYGSLDWKTHVIYAADVFNPKGVTIIGLKYRTRPPFKGTNSEIQALTLLDAKRAVRLVRHRAKAWNINPQQIGIAGYSAGGNLAMNLAANFDAGTPDATDPIDRESSRPDFAIGLATWHWRQKKSPFQFSRNTPPVFLVHATNDGIKGGAPIELPREIAADLQKLNVPVKLAVFDVGAHGVGNLIPQRVKHGFPPAKWPDLFLDWYQQISRH</sequence>
<evidence type="ECO:0000256" key="1">
    <source>
        <dbReference type="ARBA" id="ARBA00022801"/>
    </source>
</evidence>
<keyword evidence="1 3" id="KW-0378">Hydrolase</keyword>
<dbReference type="AlphaFoldDB" id="A0A517PJR4"/>
<evidence type="ECO:0000259" key="2">
    <source>
        <dbReference type="Pfam" id="PF20434"/>
    </source>
</evidence>
<dbReference type="Pfam" id="PF20434">
    <property type="entry name" value="BD-FAE"/>
    <property type="match status" value="1"/>
</dbReference>
<dbReference type="RefSeq" id="WP_145181433.1">
    <property type="nucleotide sequence ID" value="NZ_CP036266.1"/>
</dbReference>
<gene>
    <name evidence="3" type="primary">axeA1_1</name>
    <name evidence="3" type="ORF">HG66A1_13960</name>
</gene>
<dbReference type="OrthoDB" id="9794725at2"/>
<accession>A0A517PJR4</accession>
<evidence type="ECO:0000313" key="3">
    <source>
        <dbReference type="EMBL" id="QDT19629.1"/>
    </source>
</evidence>
<dbReference type="GO" id="GO:0046555">
    <property type="term" value="F:acetylxylan esterase activity"/>
    <property type="evidence" value="ECO:0007669"/>
    <property type="project" value="UniProtKB-EC"/>
</dbReference>
<dbReference type="EMBL" id="CP036266">
    <property type="protein sequence ID" value="QDT19629.1"/>
    <property type="molecule type" value="Genomic_DNA"/>
</dbReference>
<feature type="domain" description="BD-FAE-like" evidence="2">
    <location>
        <begin position="72"/>
        <end position="179"/>
    </location>
</feature>
<evidence type="ECO:0000313" key="4">
    <source>
        <dbReference type="Proteomes" id="UP000320421"/>
    </source>
</evidence>
<reference evidence="3 4" key="1">
    <citation type="submission" date="2019-02" db="EMBL/GenBank/DDBJ databases">
        <title>Deep-cultivation of Planctomycetes and their phenomic and genomic characterization uncovers novel biology.</title>
        <authorList>
            <person name="Wiegand S."/>
            <person name="Jogler M."/>
            <person name="Boedeker C."/>
            <person name="Pinto D."/>
            <person name="Vollmers J."/>
            <person name="Rivas-Marin E."/>
            <person name="Kohn T."/>
            <person name="Peeters S.H."/>
            <person name="Heuer A."/>
            <person name="Rast P."/>
            <person name="Oberbeckmann S."/>
            <person name="Bunk B."/>
            <person name="Jeske O."/>
            <person name="Meyerdierks A."/>
            <person name="Storesund J.E."/>
            <person name="Kallscheuer N."/>
            <person name="Luecker S."/>
            <person name="Lage O.M."/>
            <person name="Pohl T."/>
            <person name="Merkel B.J."/>
            <person name="Hornburger P."/>
            <person name="Mueller R.-W."/>
            <person name="Bruemmer F."/>
            <person name="Labrenz M."/>
            <person name="Spormann A.M."/>
            <person name="Op den Camp H."/>
            <person name="Overmann J."/>
            <person name="Amann R."/>
            <person name="Jetten M.S.M."/>
            <person name="Mascher T."/>
            <person name="Medema M.H."/>
            <person name="Devos D.P."/>
            <person name="Kaster A.-K."/>
            <person name="Ovreas L."/>
            <person name="Rohde M."/>
            <person name="Galperin M.Y."/>
            <person name="Jogler C."/>
        </authorList>
    </citation>
    <scope>NUCLEOTIDE SEQUENCE [LARGE SCALE GENOMIC DNA]</scope>
    <source>
        <strain evidence="3 4">HG66A1</strain>
    </source>
</reference>